<dbReference type="InterPro" id="IPR037523">
    <property type="entry name" value="VOC_core"/>
</dbReference>
<dbReference type="PROSITE" id="PS51819">
    <property type="entry name" value="VOC"/>
    <property type="match status" value="1"/>
</dbReference>
<dbReference type="RefSeq" id="WP_096342309.1">
    <property type="nucleotide sequence ID" value="NZ_NWMW01000001.1"/>
</dbReference>
<evidence type="ECO:0000259" key="1">
    <source>
        <dbReference type="PROSITE" id="PS51819"/>
    </source>
</evidence>
<evidence type="ECO:0000313" key="3">
    <source>
        <dbReference type="Proteomes" id="UP000218366"/>
    </source>
</evidence>
<dbReference type="InterPro" id="IPR004360">
    <property type="entry name" value="Glyas_Fos-R_dOase_dom"/>
</dbReference>
<dbReference type="InterPro" id="IPR029068">
    <property type="entry name" value="Glyas_Bleomycin-R_OHBP_Dase"/>
</dbReference>
<dbReference type="SUPFAM" id="SSF54593">
    <property type="entry name" value="Glyoxalase/Bleomycin resistance protein/Dihydroxybiphenyl dioxygenase"/>
    <property type="match status" value="1"/>
</dbReference>
<gene>
    <name evidence="2" type="ORF">COC42_06185</name>
</gene>
<dbReference type="EMBL" id="NWMW01000001">
    <property type="protein sequence ID" value="PCD03914.1"/>
    <property type="molecule type" value="Genomic_DNA"/>
</dbReference>
<keyword evidence="3" id="KW-1185">Reference proteome</keyword>
<dbReference type="OrthoDB" id="9807407at2"/>
<dbReference type="PANTHER" id="PTHR35006:SF1">
    <property type="entry name" value="BLL2941 PROTEIN"/>
    <property type="match status" value="1"/>
</dbReference>
<comment type="caution">
    <text evidence="2">The sequence shown here is derived from an EMBL/GenBank/DDBJ whole genome shotgun (WGS) entry which is preliminary data.</text>
</comment>
<dbReference type="PANTHER" id="PTHR35006">
    <property type="entry name" value="GLYOXALASE FAMILY PROTEIN (AFU_ORTHOLOGUE AFUA_5G14830)"/>
    <property type="match status" value="1"/>
</dbReference>
<dbReference type="Pfam" id="PF00903">
    <property type="entry name" value="Glyoxalase"/>
    <property type="match status" value="1"/>
</dbReference>
<feature type="domain" description="VOC" evidence="1">
    <location>
        <begin position="1"/>
        <end position="122"/>
    </location>
</feature>
<dbReference type="CDD" id="cd07262">
    <property type="entry name" value="VOC_like"/>
    <property type="match status" value="1"/>
</dbReference>
<evidence type="ECO:0000313" key="2">
    <source>
        <dbReference type="EMBL" id="PCD03914.1"/>
    </source>
</evidence>
<protein>
    <submittedName>
        <fullName evidence="2">Glyoxalase</fullName>
    </submittedName>
</protein>
<dbReference type="Proteomes" id="UP000218366">
    <property type="component" value="Unassembled WGS sequence"/>
</dbReference>
<dbReference type="AlphaFoldDB" id="A0A2A4B8D4"/>
<proteinExistence type="predicted"/>
<name>A0A2A4B8D4_9SPHN</name>
<reference evidence="2 3" key="1">
    <citation type="submission" date="2017-09" db="EMBL/GenBank/DDBJ databases">
        <title>Sphingomonas spermidinifaciens 9NM-10, whole genome shotgun sequence.</title>
        <authorList>
            <person name="Feng G."/>
            <person name="Zhu H."/>
        </authorList>
    </citation>
    <scope>NUCLEOTIDE SEQUENCE [LARGE SCALE GENOMIC DNA]</scope>
    <source>
        <strain evidence="2 3">9NM-10</strain>
    </source>
</reference>
<organism evidence="2 3">
    <name type="scientific">Sphingomonas spermidinifaciens</name>
    <dbReference type="NCBI Taxonomy" id="1141889"/>
    <lineage>
        <taxon>Bacteria</taxon>
        <taxon>Pseudomonadati</taxon>
        <taxon>Pseudomonadota</taxon>
        <taxon>Alphaproteobacteria</taxon>
        <taxon>Sphingomonadales</taxon>
        <taxon>Sphingomonadaceae</taxon>
        <taxon>Sphingomonas</taxon>
    </lineage>
</organism>
<sequence>MFTHIMLGSNDPQRAKQFYDAVMAPLGVGPGFDAGTRIFYRGPGGAFGVGTPADGRPASHANGGTVGFAAPDAAAVDAFHAAGIANGGTCEGPPGRRANAPGKAYGAYLRDPDGNKICAFAKVTE</sequence>
<dbReference type="Gene3D" id="3.10.180.10">
    <property type="entry name" value="2,3-Dihydroxybiphenyl 1,2-Dioxygenase, domain 1"/>
    <property type="match status" value="1"/>
</dbReference>
<accession>A0A2A4B8D4</accession>